<keyword evidence="4" id="KW-1185">Reference proteome</keyword>
<dbReference type="OrthoDB" id="9806653at2"/>
<dbReference type="PANTHER" id="PTHR45947:SF3">
    <property type="entry name" value="SULFOQUINOVOSYL TRANSFERASE SQD2"/>
    <property type="match status" value="1"/>
</dbReference>
<feature type="domain" description="Glycosyl transferase family 1" evidence="1">
    <location>
        <begin position="195"/>
        <end position="322"/>
    </location>
</feature>
<accession>A0A1M6M6Z3</accession>
<dbReference type="AlphaFoldDB" id="A0A1M6M6Z3"/>
<dbReference type="InterPro" id="IPR001296">
    <property type="entry name" value="Glyco_trans_1"/>
</dbReference>
<name>A0A1M6M6Z3_9FIRM</name>
<evidence type="ECO:0000313" key="4">
    <source>
        <dbReference type="Proteomes" id="UP000184052"/>
    </source>
</evidence>
<organism evidence="3 4">
    <name type="scientific">Dethiosulfatibacter aminovorans DSM 17477</name>
    <dbReference type="NCBI Taxonomy" id="1121476"/>
    <lineage>
        <taxon>Bacteria</taxon>
        <taxon>Bacillati</taxon>
        <taxon>Bacillota</taxon>
        <taxon>Tissierellia</taxon>
        <taxon>Dethiosulfatibacter</taxon>
    </lineage>
</organism>
<evidence type="ECO:0000259" key="1">
    <source>
        <dbReference type="Pfam" id="PF00534"/>
    </source>
</evidence>
<dbReference type="STRING" id="1121476.SAMN02745751_03384"/>
<dbReference type="Pfam" id="PF13439">
    <property type="entry name" value="Glyco_transf_4"/>
    <property type="match status" value="1"/>
</dbReference>
<feature type="domain" description="Glycosyltransferase subfamily 4-like N-terminal" evidence="2">
    <location>
        <begin position="13"/>
        <end position="185"/>
    </location>
</feature>
<keyword evidence="3" id="KW-0808">Transferase</keyword>
<dbReference type="PANTHER" id="PTHR45947">
    <property type="entry name" value="SULFOQUINOVOSYL TRANSFERASE SQD2"/>
    <property type="match status" value="1"/>
</dbReference>
<reference evidence="3 4" key="1">
    <citation type="submission" date="2016-11" db="EMBL/GenBank/DDBJ databases">
        <authorList>
            <person name="Jaros S."/>
            <person name="Januszkiewicz K."/>
            <person name="Wedrychowicz H."/>
        </authorList>
    </citation>
    <scope>NUCLEOTIDE SEQUENCE [LARGE SCALE GENOMIC DNA]</scope>
    <source>
        <strain evidence="3 4">DSM 17477</strain>
    </source>
</reference>
<dbReference type="InterPro" id="IPR028098">
    <property type="entry name" value="Glyco_trans_4-like_N"/>
</dbReference>
<dbReference type="SUPFAM" id="SSF53756">
    <property type="entry name" value="UDP-Glycosyltransferase/glycogen phosphorylase"/>
    <property type="match status" value="1"/>
</dbReference>
<dbReference type="InterPro" id="IPR050194">
    <property type="entry name" value="Glycosyltransferase_grp1"/>
</dbReference>
<evidence type="ECO:0000313" key="3">
    <source>
        <dbReference type="EMBL" id="SHJ79232.1"/>
    </source>
</evidence>
<dbReference type="GO" id="GO:0016757">
    <property type="term" value="F:glycosyltransferase activity"/>
    <property type="evidence" value="ECO:0007669"/>
    <property type="project" value="InterPro"/>
</dbReference>
<dbReference type="Pfam" id="PF00534">
    <property type="entry name" value="Glycos_transf_1"/>
    <property type="match status" value="1"/>
</dbReference>
<dbReference type="Gene3D" id="3.40.50.2000">
    <property type="entry name" value="Glycogen Phosphorylase B"/>
    <property type="match status" value="2"/>
</dbReference>
<dbReference type="Proteomes" id="UP000184052">
    <property type="component" value="Unassembled WGS sequence"/>
</dbReference>
<gene>
    <name evidence="3" type="ORF">SAMN02745751_03384</name>
</gene>
<protein>
    <submittedName>
        <fullName evidence="3">Glycosyltransferase involved in cell wall bisynthesis</fullName>
    </submittedName>
</protein>
<evidence type="ECO:0000259" key="2">
    <source>
        <dbReference type="Pfam" id="PF13439"/>
    </source>
</evidence>
<dbReference type="RefSeq" id="WP_073050741.1">
    <property type="nucleotide sequence ID" value="NZ_FQZL01000038.1"/>
</dbReference>
<dbReference type="EMBL" id="FQZL01000038">
    <property type="protein sequence ID" value="SHJ79232.1"/>
    <property type="molecule type" value="Genomic_DNA"/>
</dbReference>
<sequence>MKILEFIGSLSDGGAETLVKDYATLINKECFKIEVAVIWDNGKSANSKLLREVGTTIHKMYPIWNFPIRVINKTIGRFYVSRRIINIVKKNRIGCIHVHLSQLKYISPISKQLRNLNVQVLYTCHNIPVKFFGGVNNIEKKAANTLIQNNHMQIIALHSDMAKELNEMFGVTNTVVVHNGIDFNRFTNCKISYEQAKSRLKIPRDKCVIGHVGRFNIQKNHDKLVDIFLEYKKRNKNAFLLLVGDGSLRERVENKLNQFVTKDNYLILSHRTDIPQIMKAMDCFVFPSLYEGLGIVLIEAQAVGIKCIVSDSVPSDAFISDGIYSLSLDETDEKWCDVIQANLERRKLICDFKHYDMNNEIRVLERIYNGF</sequence>
<proteinExistence type="predicted"/>